<dbReference type="GO" id="GO:0098588">
    <property type="term" value="C:bounding membrane of organelle"/>
    <property type="evidence" value="ECO:0007669"/>
    <property type="project" value="UniProtKB-ARBA"/>
</dbReference>
<keyword evidence="7" id="KW-1185">Reference proteome</keyword>
<dbReference type="Proteomes" id="UP000245771">
    <property type="component" value="Unassembled WGS sequence"/>
</dbReference>
<feature type="region of interest" description="Disordered" evidence="3">
    <location>
        <begin position="207"/>
        <end position="227"/>
    </location>
</feature>
<dbReference type="PANTHER" id="PTHR12811">
    <property type="entry name" value="VACUOLAR PROTEIN SORTING VPS16"/>
    <property type="match status" value="1"/>
</dbReference>
<dbReference type="GeneID" id="37024108"/>
<dbReference type="Pfam" id="PF04841">
    <property type="entry name" value="Vps16_N"/>
    <property type="match status" value="2"/>
</dbReference>
<dbReference type="GO" id="GO:0042144">
    <property type="term" value="P:vacuole fusion, non-autophagic"/>
    <property type="evidence" value="ECO:0007669"/>
    <property type="project" value="TreeGrafter"/>
</dbReference>
<evidence type="ECO:0000313" key="7">
    <source>
        <dbReference type="Proteomes" id="UP000245771"/>
    </source>
</evidence>
<evidence type="ECO:0000259" key="5">
    <source>
        <dbReference type="Pfam" id="PF04841"/>
    </source>
</evidence>
<dbReference type="GO" id="GO:0016197">
    <property type="term" value="P:endosomal transport"/>
    <property type="evidence" value="ECO:0007669"/>
    <property type="project" value="TreeGrafter"/>
</dbReference>
<dbReference type="GO" id="GO:0003779">
    <property type="term" value="F:actin binding"/>
    <property type="evidence" value="ECO:0007669"/>
    <property type="project" value="TreeGrafter"/>
</dbReference>
<proteinExistence type="inferred from homology"/>
<dbReference type="GO" id="GO:0005768">
    <property type="term" value="C:endosome"/>
    <property type="evidence" value="ECO:0007669"/>
    <property type="project" value="UniProtKB-ARBA"/>
</dbReference>
<gene>
    <name evidence="6" type="ORF">FA14DRAFT_42972</name>
</gene>
<dbReference type="SUPFAM" id="SSF50978">
    <property type="entry name" value="WD40 repeat-like"/>
    <property type="match status" value="1"/>
</dbReference>
<dbReference type="PIRSF" id="PIRSF007949">
    <property type="entry name" value="VPS16"/>
    <property type="match status" value="1"/>
</dbReference>
<dbReference type="FunFam" id="1.10.150.780:FF:000001">
    <property type="entry name" value="Vacuolar protein sorting-associated protein 16 homolog"/>
    <property type="match status" value="1"/>
</dbReference>
<dbReference type="Gene3D" id="1.10.150.780">
    <property type="entry name" value="Vps16, C-terminal region"/>
    <property type="match status" value="1"/>
</dbReference>
<dbReference type="InterPro" id="IPR038132">
    <property type="entry name" value="Vps16_C_sf"/>
</dbReference>
<feature type="domain" description="Vps16 N-terminal" evidence="5">
    <location>
        <begin position="264"/>
        <end position="470"/>
    </location>
</feature>
<dbReference type="InParanoid" id="A0A316VEJ4"/>
<dbReference type="PANTHER" id="PTHR12811:SF0">
    <property type="entry name" value="VACUOLAR PROTEIN SORTING-ASSOCIATED PROTEIN 16 HOMOLOG"/>
    <property type="match status" value="1"/>
</dbReference>
<evidence type="ECO:0000256" key="1">
    <source>
        <dbReference type="ARBA" id="ARBA00009250"/>
    </source>
</evidence>
<protein>
    <recommendedName>
        <fullName evidence="2">Probable vacuolar protein sorting-associated protein 16 homolog</fullName>
    </recommendedName>
</protein>
<dbReference type="FunCoup" id="A0A316VEJ4">
    <property type="interactions" value="721"/>
</dbReference>
<dbReference type="OrthoDB" id="1792at2759"/>
<dbReference type="InterPro" id="IPR036322">
    <property type="entry name" value="WD40_repeat_dom_sf"/>
</dbReference>
<dbReference type="InterPro" id="IPR016534">
    <property type="entry name" value="VPS16"/>
</dbReference>
<dbReference type="GO" id="GO:0006886">
    <property type="term" value="P:intracellular protein transport"/>
    <property type="evidence" value="ECO:0007669"/>
    <property type="project" value="InterPro"/>
</dbReference>
<evidence type="ECO:0000256" key="3">
    <source>
        <dbReference type="SAM" id="MobiDB-lite"/>
    </source>
</evidence>
<dbReference type="STRING" id="1280837.A0A316VEJ4"/>
<name>A0A316VEJ4_9BASI</name>
<feature type="domain" description="Vps16 N-terminal" evidence="5">
    <location>
        <begin position="8"/>
        <end position="118"/>
    </location>
</feature>
<dbReference type="InterPro" id="IPR006926">
    <property type="entry name" value="Vps16_N"/>
</dbReference>
<organism evidence="6 7">
    <name type="scientific">Meira miltonrushii</name>
    <dbReference type="NCBI Taxonomy" id="1280837"/>
    <lineage>
        <taxon>Eukaryota</taxon>
        <taxon>Fungi</taxon>
        <taxon>Dikarya</taxon>
        <taxon>Basidiomycota</taxon>
        <taxon>Ustilaginomycotina</taxon>
        <taxon>Exobasidiomycetes</taxon>
        <taxon>Exobasidiales</taxon>
        <taxon>Brachybasidiaceae</taxon>
        <taxon>Meira</taxon>
    </lineage>
</organism>
<feature type="compositionally biased region" description="Low complexity" evidence="3">
    <location>
        <begin position="207"/>
        <end position="221"/>
    </location>
</feature>
<keyword evidence="2" id="KW-0653">Protein transport</keyword>
<reference evidence="6 7" key="1">
    <citation type="journal article" date="2018" name="Mol. Biol. Evol.">
        <title>Broad Genomic Sampling Reveals a Smut Pathogenic Ancestry of the Fungal Clade Ustilaginomycotina.</title>
        <authorList>
            <person name="Kijpornyongpan T."/>
            <person name="Mondo S.J."/>
            <person name="Barry K."/>
            <person name="Sandor L."/>
            <person name="Lee J."/>
            <person name="Lipzen A."/>
            <person name="Pangilinan J."/>
            <person name="LaButti K."/>
            <person name="Hainaut M."/>
            <person name="Henrissat B."/>
            <person name="Grigoriev I.V."/>
            <person name="Spatafora J.W."/>
            <person name="Aime M.C."/>
        </authorList>
    </citation>
    <scope>NUCLEOTIDE SEQUENCE [LARGE SCALE GENOMIC DNA]</scope>
    <source>
        <strain evidence="6 7">MCA 3882</strain>
    </source>
</reference>
<accession>A0A316VEJ4</accession>
<dbReference type="InterPro" id="IPR006925">
    <property type="entry name" value="Vps16_C"/>
</dbReference>
<dbReference type="AlphaFoldDB" id="A0A316VEJ4"/>
<keyword evidence="2" id="KW-0813">Transport</keyword>
<feature type="domain" description="Vps16 C-terminal" evidence="4">
    <location>
        <begin position="687"/>
        <end position="884"/>
    </location>
</feature>
<evidence type="ECO:0000256" key="2">
    <source>
        <dbReference type="PIRNR" id="PIRNR007949"/>
    </source>
</evidence>
<dbReference type="GO" id="GO:0030897">
    <property type="term" value="C:HOPS complex"/>
    <property type="evidence" value="ECO:0007669"/>
    <property type="project" value="TreeGrafter"/>
</dbReference>
<comment type="function">
    <text evidence="2">Essential for vacuolar protein sorting. Required for vacuole biogenesis, stability and to maintain vacuole morphology.</text>
</comment>
<evidence type="ECO:0000313" key="6">
    <source>
        <dbReference type="EMBL" id="PWN35498.1"/>
    </source>
</evidence>
<comment type="similarity">
    <text evidence="1 2">Belongs to the VPS16 family.</text>
</comment>
<dbReference type="Pfam" id="PF04840">
    <property type="entry name" value="Vps16_C"/>
    <property type="match status" value="2"/>
</dbReference>
<evidence type="ECO:0000259" key="4">
    <source>
        <dbReference type="Pfam" id="PF04840"/>
    </source>
</evidence>
<dbReference type="RefSeq" id="XP_025355800.1">
    <property type="nucleotide sequence ID" value="XM_025502327.1"/>
</dbReference>
<sequence length="901" mass="99024">MTTSLGHPTQEWSSLQDVFYRKSEIYSLSWGIDELSDYIVACAKNGGLLALARDPNKLVSLGKAALLKPKIHVYTSAGQLVETLPWEASDRIIGFGFTSNEQLAVVLDEGDVRLYTLFSPCPSPPRAGSNNATFDEIRPVEATSTSYYVQYSLGQEATDTGVVDVRMWPEGLVALTGGGSFVEWRFPIRNADSDFLDAPSHAQVLPSLPSGASASGSRPSAWNVVPPESSSSGLTQLLVSPTSSPTVFSLDSVSGATDMRLSRGPFSAIAPSPNGNLLALMTADNVLWVVSSDFQRSLSEFDVKQCEAFKQPAEGNSNLRQIGVRQIEWCGNNTVAIAWDSEIVMVGPFGDSIRYFYAGAIQMVSELDGLRVVSSDRLEFIQKVAESSKSIFLPGSTHSSAILFDASEQYAKKSAKADEGIRAIRKDLSLAVDTCLEAASMEWDVQWQRKLMRAATFGKSFIDAFDPSVLVDTARTLRVLNAARRYDVGVPITVEQYRAMGAEQLIKRLTNRNHHLLSLHITNYLFLRPDSVLKHWARGKIARSRPGAGALAQGASANAADDETCRAIVAKFEMQPSVSYAEIARTAWNSGRPRLATKLMDHEPRAVDQVPLLLTMHEDKLALVKAIESGDTDLVYHVLLRLKSQLSRGDFFRLVQAPIADASAPGSGLVAADGTANSPSPSSHVYLASNLLEIYAKQEDVELLKDFYFQDDRRTEGALLALERAAKESDITQKVQYIKEAQKLFGEEKDRALESKLSEEYVRLLGFQSALEKEDGGRTRFVGLSVNDTIRTCLIKDMPKKAEKVRGDWKVPDKRFWNIKISALISGRDTDGLWAFANSKKSPIGYQPFIAQLINAGYVQESLRYVSKCASDKTDKSRLRSYLQRIPAPIANQLAEQLGDS</sequence>
<feature type="domain" description="Vps16 C-terminal" evidence="4">
    <location>
        <begin position="578"/>
        <end position="656"/>
    </location>
</feature>
<dbReference type="EMBL" id="KZ819603">
    <property type="protein sequence ID" value="PWN35498.1"/>
    <property type="molecule type" value="Genomic_DNA"/>
</dbReference>